<reference evidence="2" key="1">
    <citation type="submission" date="2016-06" db="EMBL/GenBank/DDBJ databases">
        <title>Parallel loss of symbiosis genes in relatives of nitrogen-fixing non-legume Parasponia.</title>
        <authorList>
            <person name="Van Velzen R."/>
            <person name="Holmer R."/>
            <person name="Bu F."/>
            <person name="Rutten L."/>
            <person name="Van Zeijl A."/>
            <person name="Liu W."/>
            <person name="Santuari L."/>
            <person name="Cao Q."/>
            <person name="Sharma T."/>
            <person name="Shen D."/>
            <person name="Roswanjaya Y."/>
            <person name="Wardhani T."/>
            <person name="Kalhor M.S."/>
            <person name="Jansen J."/>
            <person name="Van den Hoogen J."/>
            <person name="Gungor B."/>
            <person name="Hartog M."/>
            <person name="Hontelez J."/>
            <person name="Verver J."/>
            <person name="Yang W.-C."/>
            <person name="Schijlen E."/>
            <person name="Repin R."/>
            <person name="Schilthuizen M."/>
            <person name="Schranz E."/>
            <person name="Heidstra R."/>
            <person name="Miyata K."/>
            <person name="Fedorova E."/>
            <person name="Kohlen W."/>
            <person name="Bisseling T."/>
            <person name="Smit S."/>
            <person name="Geurts R."/>
        </authorList>
    </citation>
    <scope>NUCLEOTIDE SEQUENCE [LARGE SCALE GENOMIC DNA]</scope>
    <source>
        <strain evidence="2">cv. WU1-14</strain>
    </source>
</reference>
<accession>A0A2P5A7I9</accession>
<dbReference type="AlphaFoldDB" id="A0A2P5A7I9"/>
<protein>
    <submittedName>
        <fullName evidence="1">Uncharacterized protein</fullName>
    </submittedName>
</protein>
<organism evidence="1 2">
    <name type="scientific">Parasponia andersonii</name>
    <name type="common">Sponia andersonii</name>
    <dbReference type="NCBI Taxonomy" id="3476"/>
    <lineage>
        <taxon>Eukaryota</taxon>
        <taxon>Viridiplantae</taxon>
        <taxon>Streptophyta</taxon>
        <taxon>Embryophyta</taxon>
        <taxon>Tracheophyta</taxon>
        <taxon>Spermatophyta</taxon>
        <taxon>Magnoliopsida</taxon>
        <taxon>eudicotyledons</taxon>
        <taxon>Gunneridae</taxon>
        <taxon>Pentapetalae</taxon>
        <taxon>rosids</taxon>
        <taxon>fabids</taxon>
        <taxon>Rosales</taxon>
        <taxon>Cannabaceae</taxon>
        <taxon>Parasponia</taxon>
    </lineage>
</organism>
<gene>
    <name evidence="1" type="ORF">PanWU01x14_360680</name>
</gene>
<keyword evidence="2" id="KW-1185">Reference proteome</keyword>
<proteinExistence type="predicted"/>
<name>A0A2P5A7I9_PARAD</name>
<comment type="caution">
    <text evidence="1">The sequence shown here is derived from an EMBL/GenBank/DDBJ whole genome shotgun (WGS) entry which is preliminary data.</text>
</comment>
<dbReference type="Proteomes" id="UP000237105">
    <property type="component" value="Unassembled WGS sequence"/>
</dbReference>
<evidence type="ECO:0000313" key="1">
    <source>
        <dbReference type="EMBL" id="PON32508.1"/>
    </source>
</evidence>
<dbReference type="EMBL" id="JXTB01000810">
    <property type="protein sequence ID" value="PON32508.1"/>
    <property type="molecule type" value="Genomic_DNA"/>
</dbReference>
<evidence type="ECO:0000313" key="2">
    <source>
        <dbReference type="Proteomes" id="UP000237105"/>
    </source>
</evidence>
<sequence length="63" mass="7341">MLPRNYSIPEILSGPWDPWTKTEDRLANSWRKSREHDNAIVILDTAGIRNIAVVGYTWKEFVI</sequence>